<feature type="region of interest" description="Disordered" evidence="1">
    <location>
        <begin position="320"/>
        <end position="355"/>
    </location>
</feature>
<sequence length="355" mass="37092">MSIVRKLARLLDPYILLLLATVGLAALLPAGGRAADAVDGVSTGCIGLLFFLYGARLSTAEAVEGLRHWRLHLTILCCTFAIFPLFGLAARGLEPWLLPHDLYQGLLFLCLVPSTVQSSIAFTSMARGNVAAAIAAGSFSSLVGVFLTPLFAAALIGASGGFSVDSLLEIALQLLAPFLLGQLLRRWIGGFVTRHRRVLSFVDRGSILVVVYAAFSEGMNAGIWDRVAWPRLLALFGVEAVLLACMLLLTGWGARRLGFGRDDRVAIVFAGSKKSLASGLPMAGVIFGAQAAMAVLPLMIFHQTQLIVGAFLARRWGSAAERDGGSGAPAVPGSRGAPGDQAPAGTAGASRPAPA</sequence>
<dbReference type="InterPro" id="IPR038770">
    <property type="entry name" value="Na+/solute_symporter_sf"/>
</dbReference>
<feature type="transmembrane region" description="Helical" evidence="2">
    <location>
        <begin position="275"/>
        <end position="301"/>
    </location>
</feature>
<keyword evidence="2" id="KW-1133">Transmembrane helix</keyword>
<dbReference type="EMBL" id="RBAL01000038">
    <property type="protein sequence ID" value="RKN35114.1"/>
    <property type="molecule type" value="Genomic_DNA"/>
</dbReference>
<evidence type="ECO:0000256" key="2">
    <source>
        <dbReference type="SAM" id="Phobius"/>
    </source>
</evidence>
<dbReference type="GO" id="GO:0005886">
    <property type="term" value="C:plasma membrane"/>
    <property type="evidence" value="ECO:0007669"/>
    <property type="project" value="TreeGrafter"/>
</dbReference>
<feature type="transmembrane region" description="Helical" evidence="2">
    <location>
        <begin position="7"/>
        <end position="28"/>
    </location>
</feature>
<evidence type="ECO:0000313" key="4">
    <source>
        <dbReference type="Proteomes" id="UP000272474"/>
    </source>
</evidence>
<dbReference type="RefSeq" id="WP_120685175.1">
    <property type="nucleotide sequence ID" value="NZ_RBAL01000038.1"/>
</dbReference>
<dbReference type="Gene3D" id="1.20.1530.20">
    <property type="match status" value="1"/>
</dbReference>
<name>A0A3A9YJH6_9ACTN</name>
<dbReference type="PIRSF" id="PIRSF026166">
    <property type="entry name" value="UCP026166"/>
    <property type="match status" value="1"/>
</dbReference>
<proteinExistence type="predicted"/>
<feature type="transmembrane region" description="Helical" evidence="2">
    <location>
        <begin position="71"/>
        <end position="90"/>
    </location>
</feature>
<evidence type="ECO:0000313" key="3">
    <source>
        <dbReference type="EMBL" id="RKN35114.1"/>
    </source>
</evidence>
<dbReference type="PANTHER" id="PTHR18640:SF5">
    <property type="entry name" value="SODIUM_BILE ACID COTRANSPORTER 7"/>
    <property type="match status" value="1"/>
</dbReference>
<feature type="transmembrane region" description="Helical" evidence="2">
    <location>
        <begin position="130"/>
        <end position="156"/>
    </location>
</feature>
<organism evidence="3 4">
    <name type="scientific">Streptomyces hoynatensis</name>
    <dbReference type="NCBI Taxonomy" id="1141874"/>
    <lineage>
        <taxon>Bacteria</taxon>
        <taxon>Bacillati</taxon>
        <taxon>Actinomycetota</taxon>
        <taxon>Actinomycetes</taxon>
        <taxon>Kitasatosporales</taxon>
        <taxon>Streptomycetaceae</taxon>
        <taxon>Streptomyces</taxon>
    </lineage>
</organism>
<dbReference type="Proteomes" id="UP000272474">
    <property type="component" value="Unassembled WGS sequence"/>
</dbReference>
<reference evidence="3 4" key="1">
    <citation type="journal article" date="2014" name="Int. J. Syst. Evol. Microbiol.">
        <title>Streptomyces hoynatensis sp. nov., isolated from deep marine sediment.</title>
        <authorList>
            <person name="Veyisoglu A."/>
            <person name="Sahin N."/>
        </authorList>
    </citation>
    <scope>NUCLEOTIDE SEQUENCE [LARGE SCALE GENOMIC DNA]</scope>
    <source>
        <strain evidence="3 4">KCTC 29097</strain>
    </source>
</reference>
<comment type="caution">
    <text evidence="3">The sequence shown here is derived from an EMBL/GenBank/DDBJ whole genome shotgun (WGS) entry which is preliminary data.</text>
</comment>
<keyword evidence="4" id="KW-1185">Reference proteome</keyword>
<dbReference type="OrthoDB" id="9792271at2"/>
<evidence type="ECO:0000256" key="1">
    <source>
        <dbReference type="SAM" id="MobiDB-lite"/>
    </source>
</evidence>
<feature type="transmembrane region" description="Helical" evidence="2">
    <location>
        <begin position="229"/>
        <end position="254"/>
    </location>
</feature>
<feature type="transmembrane region" description="Helical" evidence="2">
    <location>
        <begin position="102"/>
        <end position="123"/>
    </location>
</feature>
<dbReference type="PANTHER" id="PTHR18640">
    <property type="entry name" value="SOLUTE CARRIER FAMILY 10 MEMBER 7"/>
    <property type="match status" value="1"/>
</dbReference>
<protein>
    <submittedName>
        <fullName evidence="3">Bile acid:sodium symporter</fullName>
    </submittedName>
</protein>
<dbReference type="Pfam" id="PF13593">
    <property type="entry name" value="SBF_like"/>
    <property type="match status" value="1"/>
</dbReference>
<dbReference type="InterPro" id="IPR016833">
    <property type="entry name" value="Put_Na-Bile_cotransptr"/>
</dbReference>
<keyword evidence="2" id="KW-0812">Transmembrane</keyword>
<dbReference type="AlphaFoldDB" id="A0A3A9YJH6"/>
<keyword evidence="2" id="KW-0472">Membrane</keyword>
<gene>
    <name evidence="3" type="ORF">D7294_31110</name>
</gene>
<feature type="transmembrane region" description="Helical" evidence="2">
    <location>
        <begin position="40"/>
        <end position="59"/>
    </location>
</feature>
<accession>A0A3A9YJH6</accession>
<feature type="transmembrane region" description="Helical" evidence="2">
    <location>
        <begin position="162"/>
        <end position="184"/>
    </location>
</feature>